<dbReference type="STRING" id="1122997.GCA_000425285_01169"/>
<reference evidence="1 2" key="1">
    <citation type="submission" date="2018-12" db="EMBL/GenBank/DDBJ databases">
        <authorList>
            <consortium name="Pathogen Informatics"/>
        </authorList>
    </citation>
    <scope>NUCLEOTIDE SEQUENCE [LARGE SCALE GENOMIC DNA]</scope>
    <source>
        <strain evidence="1 2">NCTC13652</strain>
    </source>
</reference>
<dbReference type="Proteomes" id="UP000277858">
    <property type="component" value="Chromosome"/>
</dbReference>
<gene>
    <name evidence="1" type="ORF">NCTC13652_02360</name>
</gene>
<organism evidence="1 2">
    <name type="scientific">Acidipropionibacterium jensenii</name>
    <dbReference type="NCBI Taxonomy" id="1749"/>
    <lineage>
        <taxon>Bacteria</taxon>
        <taxon>Bacillati</taxon>
        <taxon>Actinomycetota</taxon>
        <taxon>Actinomycetes</taxon>
        <taxon>Propionibacteriales</taxon>
        <taxon>Propionibacteriaceae</taxon>
        <taxon>Acidipropionibacterium</taxon>
    </lineage>
</organism>
<sequence>MSEPEWMSRAACRGHWDEGDWDDLRPDSQLDVCSICPVLTQCRADVDELTRRGCRPSGIVQAGQAYGLHLGSSIRVIRGAHVAPRPAPPRPDPPFDETRTVCAHGHPWTRSTVRLQKTNHGDRRCWRCMECRRASTRAQTAGRTLNQQLAIDALETA</sequence>
<keyword evidence="2" id="KW-1185">Reference proteome</keyword>
<name>A0A448P1S4_9ACTN</name>
<dbReference type="EMBL" id="LR134473">
    <property type="protein sequence ID" value="VEI04136.1"/>
    <property type="molecule type" value="Genomic_DNA"/>
</dbReference>
<proteinExistence type="predicted"/>
<evidence type="ECO:0000313" key="2">
    <source>
        <dbReference type="Proteomes" id="UP000277858"/>
    </source>
</evidence>
<evidence type="ECO:0008006" key="3">
    <source>
        <dbReference type="Google" id="ProtNLM"/>
    </source>
</evidence>
<protein>
    <recommendedName>
        <fullName evidence="3">4Fe-4S Wbl-type domain-containing protein</fullName>
    </recommendedName>
</protein>
<accession>A0A448P1S4</accession>
<dbReference type="AlphaFoldDB" id="A0A448P1S4"/>
<evidence type="ECO:0000313" key="1">
    <source>
        <dbReference type="EMBL" id="VEI04136.1"/>
    </source>
</evidence>